<comment type="caution">
    <text evidence="14">The sequence shown here is derived from an EMBL/GenBank/DDBJ whole genome shotgun (WGS) entry which is preliminary data.</text>
</comment>
<evidence type="ECO:0000256" key="1">
    <source>
        <dbReference type="ARBA" id="ARBA00004251"/>
    </source>
</evidence>
<dbReference type="InterPro" id="IPR046956">
    <property type="entry name" value="RLP23-like"/>
</dbReference>
<dbReference type="FunFam" id="3.80.10.10:FF:000400">
    <property type="entry name" value="Nuclear pore complex protein NUP107"/>
    <property type="match status" value="1"/>
</dbReference>
<evidence type="ECO:0000256" key="4">
    <source>
        <dbReference type="ARBA" id="ARBA00022614"/>
    </source>
</evidence>
<keyword evidence="9" id="KW-0472">Membrane</keyword>
<comment type="similarity">
    <text evidence="2">Belongs to the RLP family.</text>
</comment>
<keyword evidence="5" id="KW-0812">Transmembrane</keyword>
<name>A0AAU9PSJ2_9ASTR</name>
<dbReference type="PRINTS" id="PR00019">
    <property type="entry name" value="LEURICHRPT"/>
</dbReference>
<accession>A0AAU9PSJ2</accession>
<dbReference type="GO" id="GO:0006952">
    <property type="term" value="P:defense response"/>
    <property type="evidence" value="ECO:0007669"/>
    <property type="project" value="UniProtKB-ARBA"/>
</dbReference>
<evidence type="ECO:0000256" key="3">
    <source>
        <dbReference type="ARBA" id="ARBA00022475"/>
    </source>
</evidence>
<dbReference type="InterPro" id="IPR003591">
    <property type="entry name" value="Leu-rich_rpt_typical-subtyp"/>
</dbReference>
<evidence type="ECO:0000256" key="6">
    <source>
        <dbReference type="ARBA" id="ARBA00022729"/>
    </source>
</evidence>
<evidence type="ECO:0000259" key="12">
    <source>
        <dbReference type="Pfam" id="PF08263"/>
    </source>
</evidence>
<dbReference type="EMBL" id="CAKMRJ010005745">
    <property type="protein sequence ID" value="CAH1452734.1"/>
    <property type="molecule type" value="Genomic_DNA"/>
</dbReference>
<dbReference type="Proteomes" id="UP001157418">
    <property type="component" value="Unassembled WGS sequence"/>
</dbReference>
<evidence type="ECO:0000256" key="11">
    <source>
        <dbReference type="SAM" id="SignalP"/>
    </source>
</evidence>
<dbReference type="InterPro" id="IPR032675">
    <property type="entry name" value="LRR_dom_sf"/>
</dbReference>
<dbReference type="InterPro" id="IPR001611">
    <property type="entry name" value="Leu-rich_rpt"/>
</dbReference>
<keyword evidence="15" id="KW-1185">Reference proteome</keyword>
<comment type="subcellular location">
    <subcellularLocation>
        <location evidence="1">Cell membrane</location>
        <topology evidence="1">Single-pass type I membrane protein</topology>
    </subcellularLocation>
</comment>
<dbReference type="PROSITE" id="PS51450">
    <property type="entry name" value="LRR"/>
    <property type="match status" value="1"/>
</dbReference>
<evidence type="ECO:0000313" key="14">
    <source>
        <dbReference type="EMBL" id="CAH1452734.1"/>
    </source>
</evidence>
<feature type="domain" description="Leucine-rich repeat-containing N-terminal plant-type" evidence="12">
    <location>
        <begin position="41"/>
        <end position="80"/>
    </location>
</feature>
<keyword evidence="7" id="KW-0677">Repeat</keyword>
<evidence type="ECO:0000256" key="2">
    <source>
        <dbReference type="ARBA" id="ARBA00009592"/>
    </source>
</evidence>
<keyword evidence="8" id="KW-1133">Transmembrane helix</keyword>
<evidence type="ECO:0000256" key="8">
    <source>
        <dbReference type="ARBA" id="ARBA00022989"/>
    </source>
</evidence>
<dbReference type="InterPro" id="IPR055414">
    <property type="entry name" value="LRR_R13L4/SHOC2-like"/>
</dbReference>
<feature type="signal peptide" evidence="11">
    <location>
        <begin position="1"/>
        <end position="22"/>
    </location>
</feature>
<keyword evidence="6 11" id="KW-0732">Signal</keyword>
<evidence type="ECO:0000313" key="15">
    <source>
        <dbReference type="Proteomes" id="UP001157418"/>
    </source>
</evidence>
<dbReference type="Gene3D" id="3.80.10.10">
    <property type="entry name" value="Ribonuclease Inhibitor"/>
    <property type="match status" value="3"/>
</dbReference>
<dbReference type="Pfam" id="PF23598">
    <property type="entry name" value="LRR_14"/>
    <property type="match status" value="1"/>
</dbReference>
<dbReference type="PANTHER" id="PTHR48063:SF103">
    <property type="entry name" value="LEUCINE-RICH RECEPTOR-LIKE KINASE FAMILY PROTEIN"/>
    <property type="match status" value="1"/>
</dbReference>
<proteinExistence type="inferred from homology"/>
<dbReference type="Pfam" id="PF08263">
    <property type="entry name" value="LRRNT_2"/>
    <property type="match status" value="1"/>
</dbReference>
<dbReference type="SMART" id="SM00369">
    <property type="entry name" value="LRR_TYP"/>
    <property type="match status" value="3"/>
</dbReference>
<feature type="chain" id="PRO_5043784628" description="Leucine-rich repeat-containing N-terminal plant-type domain-containing protein" evidence="11">
    <location>
        <begin position="23"/>
        <end position="454"/>
    </location>
</feature>
<gene>
    <name evidence="14" type="ORF">LVIROSA_LOCUS38022</name>
</gene>
<evidence type="ECO:0000256" key="9">
    <source>
        <dbReference type="ARBA" id="ARBA00023136"/>
    </source>
</evidence>
<evidence type="ECO:0008006" key="16">
    <source>
        <dbReference type="Google" id="ProtNLM"/>
    </source>
</evidence>
<protein>
    <recommendedName>
        <fullName evidence="16">Leucine-rich repeat-containing N-terminal plant-type domain-containing protein</fullName>
    </recommendedName>
</protein>
<dbReference type="GO" id="GO:0005886">
    <property type="term" value="C:plasma membrane"/>
    <property type="evidence" value="ECO:0007669"/>
    <property type="project" value="UniProtKB-SubCell"/>
</dbReference>
<dbReference type="Pfam" id="PF00560">
    <property type="entry name" value="LRR_1"/>
    <property type="match status" value="2"/>
</dbReference>
<reference evidence="14 15" key="1">
    <citation type="submission" date="2022-01" db="EMBL/GenBank/DDBJ databases">
        <authorList>
            <person name="Xiong W."/>
            <person name="Schranz E."/>
        </authorList>
    </citation>
    <scope>NUCLEOTIDE SEQUENCE [LARGE SCALE GENOMIC DNA]</scope>
</reference>
<sequence>MHPFVLISFSLLLLLCLETTTSNQLVRDDDVVMIVMNKCLDKERHALLHFKSRLQVPFDTLSTWTAADDECCTWEGVTCNNQTGRVTQLDISRYNIGGEISHSLLNLSYLNYLDLSYNPFNCSIPIFIGFMTELRYLDLSYNSFFGTIPPEFGNLTNLQWLYLGDVGSCRVENIEWLSHLSHLEALVLDGISLAKQNYWTDVIFSLQKLSDLSLRGCELSQVMYPYSSFFNSSTSIHILLLGNNSLNSSMYHWLFPLISNKLRFLDLSSNMLDGIPKYLGNLCSLEYLSFDNNSVVVKFPDFLNNLSGCTSLTLQQLDASGSQFIGSLSDEIHKFSSLTDLDLSKNQLSGTISEKLWELPRLEVLDVSFNSLRGSISENIGKSKLLSIDLSRNSLQGVPSLDHDHISNLSYLENIDLSYCKLGPRFPKWIQTLKNLTYLDISNTKISDTIPVEF</sequence>
<dbReference type="FunFam" id="3.80.10.10:FF:000041">
    <property type="entry name" value="LRR receptor-like serine/threonine-protein kinase ERECTA"/>
    <property type="match status" value="1"/>
</dbReference>
<evidence type="ECO:0000256" key="10">
    <source>
        <dbReference type="ARBA" id="ARBA00023180"/>
    </source>
</evidence>
<organism evidence="14 15">
    <name type="scientific">Lactuca virosa</name>
    <dbReference type="NCBI Taxonomy" id="75947"/>
    <lineage>
        <taxon>Eukaryota</taxon>
        <taxon>Viridiplantae</taxon>
        <taxon>Streptophyta</taxon>
        <taxon>Embryophyta</taxon>
        <taxon>Tracheophyta</taxon>
        <taxon>Spermatophyta</taxon>
        <taxon>Magnoliopsida</taxon>
        <taxon>eudicotyledons</taxon>
        <taxon>Gunneridae</taxon>
        <taxon>Pentapetalae</taxon>
        <taxon>asterids</taxon>
        <taxon>campanulids</taxon>
        <taxon>Asterales</taxon>
        <taxon>Asteraceae</taxon>
        <taxon>Cichorioideae</taxon>
        <taxon>Cichorieae</taxon>
        <taxon>Lactucinae</taxon>
        <taxon>Lactuca</taxon>
    </lineage>
</organism>
<keyword evidence="10" id="KW-0325">Glycoprotein</keyword>
<dbReference type="AlphaFoldDB" id="A0AAU9PSJ2"/>
<dbReference type="GO" id="GO:0051707">
    <property type="term" value="P:response to other organism"/>
    <property type="evidence" value="ECO:0007669"/>
    <property type="project" value="UniProtKB-ARBA"/>
</dbReference>
<dbReference type="InterPro" id="IPR013210">
    <property type="entry name" value="LRR_N_plant-typ"/>
</dbReference>
<feature type="domain" description="Disease resistance R13L4/SHOC-2-like LRR" evidence="13">
    <location>
        <begin position="261"/>
        <end position="443"/>
    </location>
</feature>
<dbReference type="PANTHER" id="PTHR48063">
    <property type="entry name" value="LRR RECEPTOR-LIKE KINASE"/>
    <property type="match status" value="1"/>
</dbReference>
<keyword evidence="4" id="KW-0433">Leucine-rich repeat</keyword>
<evidence type="ECO:0000259" key="13">
    <source>
        <dbReference type="Pfam" id="PF23598"/>
    </source>
</evidence>
<evidence type="ECO:0000256" key="7">
    <source>
        <dbReference type="ARBA" id="ARBA00022737"/>
    </source>
</evidence>
<dbReference type="SUPFAM" id="SSF52058">
    <property type="entry name" value="L domain-like"/>
    <property type="match status" value="2"/>
</dbReference>
<evidence type="ECO:0000256" key="5">
    <source>
        <dbReference type="ARBA" id="ARBA00022692"/>
    </source>
</evidence>
<keyword evidence="3" id="KW-1003">Cell membrane</keyword>